<accession>A0ABV3PGU2</accession>
<feature type="domain" description="YtkA-like" evidence="2">
    <location>
        <begin position="28"/>
        <end position="113"/>
    </location>
</feature>
<feature type="signal peptide" evidence="1">
    <location>
        <begin position="1"/>
        <end position="27"/>
    </location>
</feature>
<keyword evidence="4" id="KW-1185">Reference proteome</keyword>
<organism evidence="3 4">
    <name type="scientific">Labrys neptuniae</name>
    <dbReference type="NCBI Taxonomy" id="376174"/>
    <lineage>
        <taxon>Bacteria</taxon>
        <taxon>Pseudomonadati</taxon>
        <taxon>Pseudomonadota</taxon>
        <taxon>Alphaproteobacteria</taxon>
        <taxon>Hyphomicrobiales</taxon>
        <taxon>Xanthobacteraceae</taxon>
        <taxon>Labrys</taxon>
    </lineage>
</organism>
<dbReference type="EMBL" id="JBFNQD010000001">
    <property type="protein sequence ID" value="MEW9304839.1"/>
    <property type="molecule type" value="Genomic_DNA"/>
</dbReference>
<keyword evidence="1" id="KW-0732">Signal</keyword>
<dbReference type="Pfam" id="PF13115">
    <property type="entry name" value="YtkA"/>
    <property type="match status" value="1"/>
</dbReference>
<dbReference type="RefSeq" id="WP_367623105.1">
    <property type="nucleotide sequence ID" value="NZ_JBFNQD010000001.1"/>
</dbReference>
<sequence length="134" mass="14339">MTSFGTNRIALAAAIGLACATASPAQADIADYEFQLVRPEIKLNETSEIAVRLVDRRSGQPVPNAVIFTQRVDMAPDGMATMKAPIEAIASDEPGIYRFKAKLSMEGGWRLSLAAKVQGETGTLESKLVFKAVP</sequence>
<evidence type="ECO:0000256" key="1">
    <source>
        <dbReference type="SAM" id="SignalP"/>
    </source>
</evidence>
<dbReference type="Proteomes" id="UP001555786">
    <property type="component" value="Unassembled WGS sequence"/>
</dbReference>
<name>A0ABV3PGU2_9HYPH</name>
<feature type="chain" id="PRO_5046987025" evidence="1">
    <location>
        <begin position="28"/>
        <end position="134"/>
    </location>
</feature>
<evidence type="ECO:0000313" key="3">
    <source>
        <dbReference type="EMBL" id="MEW9304839.1"/>
    </source>
</evidence>
<evidence type="ECO:0000259" key="2">
    <source>
        <dbReference type="Pfam" id="PF13115"/>
    </source>
</evidence>
<gene>
    <name evidence="3" type="ORF">ABXS05_04775</name>
</gene>
<dbReference type="InterPro" id="IPR032693">
    <property type="entry name" value="YtkA-like_dom"/>
</dbReference>
<proteinExistence type="predicted"/>
<comment type="caution">
    <text evidence="3">The sequence shown here is derived from an EMBL/GenBank/DDBJ whole genome shotgun (WGS) entry which is preliminary data.</text>
</comment>
<reference evidence="3 4" key="1">
    <citation type="submission" date="2024-07" db="EMBL/GenBank/DDBJ databases">
        <title>Description of Labrys sedimenti sp. nov., isolated from a diclofenac-degrading enrichment culture.</title>
        <authorList>
            <person name="Tancsics A."/>
            <person name="Csepanyi A."/>
        </authorList>
    </citation>
    <scope>NUCLEOTIDE SEQUENCE [LARGE SCALE GENOMIC DNA]</scope>
    <source>
        <strain evidence="3 4">LMG 23578</strain>
    </source>
</reference>
<evidence type="ECO:0000313" key="4">
    <source>
        <dbReference type="Proteomes" id="UP001555786"/>
    </source>
</evidence>
<protein>
    <submittedName>
        <fullName evidence="3">FixH family protein</fullName>
    </submittedName>
</protein>